<sequence>MTDMNTKQMLEDWGLSDYIEIFEKHEIDVDAMLELNEEIVKELIPKIGPRLKFLKNLRLYKDIKDIPVITEEDISETLSSSIASSATEEHEADLDIVTVKCNTENVEAIHLGSKENDNLGKISEAFLASSSPVGFTAFYGDNELSTCLRKSFNLNLYKFLNGTNSGKYVLSTYKRENKLTSKARNMLVDILINGLMTECNGRLLPIDFQNLANKISSLFPTEDPQVYYIPRVRKQESMKLKPINAKGKLVDKYRNLNRLFKAEKVAEETEVHKQKSSSTITGEMEESAKWLKHFMEPWDAVIKHWNTSFALRRNTSVTTVTKFLEEWPILKHQKIQIDFECMFPDSNMNLYVKWESFFEKLLSIKPVHDTTTDELLSILSINDLNEDSRIAIQIMLLSNLIPPKGRIRNNSLHWKPTVVECQKSIICHVKIPGDIQNSILTKIKEQHFTNHVQPYIMVVGSTLSNITESYLVIDTSVYKGTSVLQCLDICFKAFHVLSAEYPAESEHIWLLLQHHIYKITTQWDKKIPYVYTLLSELSHNNKN</sequence>
<reference evidence="3" key="1">
    <citation type="submission" date="2025-08" db="UniProtKB">
        <authorList>
            <consortium name="RefSeq"/>
        </authorList>
    </citation>
    <scope>IDENTIFICATION</scope>
    <source>
        <tissue evidence="3">Entire body</tissue>
    </source>
</reference>
<dbReference type="SUPFAM" id="SSF47769">
    <property type="entry name" value="SAM/Pointed domain"/>
    <property type="match status" value="1"/>
</dbReference>
<dbReference type="RefSeq" id="XP_025829758.1">
    <property type="nucleotide sequence ID" value="XM_025973973.1"/>
</dbReference>
<gene>
    <name evidence="3" type="primary">LOC112904301</name>
</gene>
<evidence type="ECO:0000313" key="3">
    <source>
        <dbReference type="RefSeq" id="XP_025829758.1"/>
    </source>
</evidence>
<dbReference type="Pfam" id="PF00536">
    <property type="entry name" value="SAM_1"/>
    <property type="match status" value="1"/>
</dbReference>
<organism evidence="2 3">
    <name type="scientific">Agrilus planipennis</name>
    <name type="common">Emerald ash borer</name>
    <name type="synonym">Agrilus marcopoli</name>
    <dbReference type="NCBI Taxonomy" id="224129"/>
    <lineage>
        <taxon>Eukaryota</taxon>
        <taxon>Metazoa</taxon>
        <taxon>Ecdysozoa</taxon>
        <taxon>Arthropoda</taxon>
        <taxon>Hexapoda</taxon>
        <taxon>Insecta</taxon>
        <taxon>Pterygota</taxon>
        <taxon>Neoptera</taxon>
        <taxon>Endopterygota</taxon>
        <taxon>Coleoptera</taxon>
        <taxon>Polyphaga</taxon>
        <taxon>Elateriformia</taxon>
        <taxon>Buprestoidea</taxon>
        <taxon>Buprestidae</taxon>
        <taxon>Agrilinae</taxon>
        <taxon>Agrilus</taxon>
    </lineage>
</organism>
<dbReference type="GeneID" id="112904301"/>
<dbReference type="InterPro" id="IPR001660">
    <property type="entry name" value="SAM"/>
</dbReference>
<dbReference type="InterPro" id="IPR013761">
    <property type="entry name" value="SAM/pointed_sf"/>
</dbReference>
<dbReference type="Gene3D" id="1.10.150.50">
    <property type="entry name" value="Transcription Factor, Ets-1"/>
    <property type="match status" value="1"/>
</dbReference>
<dbReference type="Proteomes" id="UP000192223">
    <property type="component" value="Unplaced"/>
</dbReference>
<feature type="domain" description="SAM" evidence="1">
    <location>
        <begin position="2"/>
        <end position="63"/>
    </location>
</feature>
<accession>A0A7F5R3D4</accession>
<protein>
    <submittedName>
        <fullName evidence="3">Uncharacterized protein LOC112904301 isoform X2</fullName>
    </submittedName>
</protein>
<evidence type="ECO:0000313" key="2">
    <source>
        <dbReference type="Proteomes" id="UP000192223"/>
    </source>
</evidence>
<dbReference type="OrthoDB" id="6780164at2759"/>
<dbReference type="SMART" id="SM00454">
    <property type="entry name" value="SAM"/>
    <property type="match status" value="1"/>
</dbReference>
<dbReference type="PANTHER" id="PTHR31025">
    <property type="entry name" value="SI:CH211-196P9.1-RELATED"/>
    <property type="match status" value="1"/>
</dbReference>
<name>A0A7F5R3D4_AGRPL</name>
<dbReference type="AlphaFoldDB" id="A0A7F5R3D4"/>
<keyword evidence="2" id="KW-1185">Reference proteome</keyword>
<proteinExistence type="predicted"/>
<dbReference type="PANTHER" id="PTHR31025:SF9">
    <property type="entry name" value="SI:DKEY-286J15.1"/>
    <property type="match status" value="1"/>
</dbReference>
<evidence type="ECO:0000259" key="1">
    <source>
        <dbReference type="SMART" id="SM00454"/>
    </source>
</evidence>